<dbReference type="InterPro" id="IPR045261">
    <property type="entry name" value="MORC_ATPase"/>
</dbReference>
<organism evidence="1 2">
    <name type="scientific">Deinandra increscens subsp. villosa</name>
    <dbReference type="NCBI Taxonomy" id="3103831"/>
    <lineage>
        <taxon>Eukaryota</taxon>
        <taxon>Viridiplantae</taxon>
        <taxon>Streptophyta</taxon>
        <taxon>Embryophyta</taxon>
        <taxon>Tracheophyta</taxon>
        <taxon>Spermatophyta</taxon>
        <taxon>Magnoliopsida</taxon>
        <taxon>eudicotyledons</taxon>
        <taxon>Gunneridae</taxon>
        <taxon>Pentapetalae</taxon>
        <taxon>asterids</taxon>
        <taxon>campanulids</taxon>
        <taxon>Asterales</taxon>
        <taxon>Asteraceae</taxon>
        <taxon>Asteroideae</taxon>
        <taxon>Heliantheae alliance</taxon>
        <taxon>Madieae</taxon>
        <taxon>Madiinae</taxon>
        <taxon>Deinandra</taxon>
    </lineage>
</organism>
<dbReference type="GO" id="GO:0016887">
    <property type="term" value="F:ATP hydrolysis activity"/>
    <property type="evidence" value="ECO:0007669"/>
    <property type="project" value="InterPro"/>
</dbReference>
<dbReference type="PANTHER" id="PTHR23336">
    <property type="entry name" value="ZINC FINGER CW-TYPE COILED-COIL DOMAIN PROTEIN 3"/>
    <property type="match status" value="1"/>
</dbReference>
<protein>
    <submittedName>
        <fullName evidence="1">Uncharacterized protein</fullName>
    </submittedName>
</protein>
<name>A0AAP0CYK6_9ASTR</name>
<evidence type="ECO:0000313" key="2">
    <source>
        <dbReference type="Proteomes" id="UP001408789"/>
    </source>
</evidence>
<dbReference type="PANTHER" id="PTHR23336:SF58">
    <property type="entry name" value="PROTEIN MICRORCHIDIA 4"/>
    <property type="match status" value="1"/>
</dbReference>
<accession>A0AAP0CYK6</accession>
<dbReference type="Proteomes" id="UP001408789">
    <property type="component" value="Unassembled WGS sequence"/>
</dbReference>
<evidence type="ECO:0000313" key="1">
    <source>
        <dbReference type="EMBL" id="KAK9063063.1"/>
    </source>
</evidence>
<dbReference type="AlphaFoldDB" id="A0AAP0CYK6"/>
<sequence length="193" mass="21930">MLQCCFPRQLIPLLDFPSANCKSDNGGGMDLDKMRQCMSLGYSMKSKIADTIGQCKSGISPHLNIIGRLIRAIWPHIASFENHRRSDIRCEFEHHRRLPTLTCTYYCSGTGIVLTLWEAIGFVDERECSPKDLGRRLYKSYQILRGYDNPKVIPVARNYTVQLRKNTSAVVQHISTFISTGETIQMLQLMSPS</sequence>
<dbReference type="GO" id="GO:0005634">
    <property type="term" value="C:nucleus"/>
    <property type="evidence" value="ECO:0007669"/>
    <property type="project" value="TreeGrafter"/>
</dbReference>
<proteinExistence type="predicted"/>
<dbReference type="EMBL" id="JBCNJP010000018">
    <property type="protein sequence ID" value="KAK9063063.1"/>
    <property type="molecule type" value="Genomic_DNA"/>
</dbReference>
<comment type="caution">
    <text evidence="1">The sequence shown here is derived from an EMBL/GenBank/DDBJ whole genome shotgun (WGS) entry which is preliminary data.</text>
</comment>
<gene>
    <name evidence="1" type="ORF">SSX86_016933</name>
</gene>
<keyword evidence="2" id="KW-1185">Reference proteome</keyword>
<reference evidence="1 2" key="1">
    <citation type="submission" date="2024-04" db="EMBL/GenBank/DDBJ databases">
        <title>The reference genome of an endangered Asteraceae, Deinandra increscens subsp. villosa, native to the Central Coast of California.</title>
        <authorList>
            <person name="Guilliams M."/>
            <person name="Hasenstab-Lehman K."/>
            <person name="Meyer R."/>
            <person name="Mcevoy S."/>
        </authorList>
    </citation>
    <scope>NUCLEOTIDE SEQUENCE [LARGE SCALE GENOMIC DNA]</scope>
    <source>
        <tissue evidence="1">Leaf</tissue>
    </source>
</reference>